<proteinExistence type="predicted"/>
<dbReference type="EMBL" id="AZBU02000002">
    <property type="protein sequence ID" value="TKR95011.1"/>
    <property type="molecule type" value="Genomic_DNA"/>
</dbReference>
<feature type="compositionally biased region" description="Basic residues" evidence="1">
    <location>
        <begin position="135"/>
        <end position="146"/>
    </location>
</feature>
<reference evidence="2 3" key="1">
    <citation type="journal article" date="2015" name="Genome Biol.">
        <title>Comparative genomics of Steinernema reveals deeply conserved gene regulatory networks.</title>
        <authorList>
            <person name="Dillman A.R."/>
            <person name="Macchietto M."/>
            <person name="Porter C.F."/>
            <person name="Rogers A."/>
            <person name="Williams B."/>
            <person name="Antoshechkin I."/>
            <person name="Lee M.M."/>
            <person name="Goodwin Z."/>
            <person name="Lu X."/>
            <person name="Lewis E.E."/>
            <person name="Goodrich-Blair H."/>
            <person name="Stock S.P."/>
            <person name="Adams B.J."/>
            <person name="Sternberg P.W."/>
            <person name="Mortazavi A."/>
        </authorList>
    </citation>
    <scope>NUCLEOTIDE SEQUENCE [LARGE SCALE GENOMIC DNA]</scope>
    <source>
        <strain evidence="2 3">ALL</strain>
    </source>
</reference>
<name>A0A4U5PFJ9_STECR</name>
<organism evidence="2 3">
    <name type="scientific">Steinernema carpocapsae</name>
    <name type="common">Entomopathogenic nematode</name>
    <dbReference type="NCBI Taxonomy" id="34508"/>
    <lineage>
        <taxon>Eukaryota</taxon>
        <taxon>Metazoa</taxon>
        <taxon>Ecdysozoa</taxon>
        <taxon>Nematoda</taxon>
        <taxon>Chromadorea</taxon>
        <taxon>Rhabditida</taxon>
        <taxon>Tylenchina</taxon>
        <taxon>Panagrolaimomorpha</taxon>
        <taxon>Strongyloidoidea</taxon>
        <taxon>Steinernematidae</taxon>
        <taxon>Steinernema</taxon>
    </lineage>
</organism>
<accession>A0A4U5PFJ9</accession>
<evidence type="ECO:0000313" key="2">
    <source>
        <dbReference type="EMBL" id="TKR95011.1"/>
    </source>
</evidence>
<feature type="compositionally biased region" description="Basic and acidic residues" evidence="1">
    <location>
        <begin position="147"/>
        <end position="158"/>
    </location>
</feature>
<comment type="caution">
    <text evidence="2">The sequence shown here is derived from an EMBL/GenBank/DDBJ whole genome shotgun (WGS) entry which is preliminary data.</text>
</comment>
<dbReference type="AlphaFoldDB" id="A0A4U5PFJ9"/>
<protein>
    <submittedName>
        <fullName evidence="2">Uncharacterized protein</fullName>
    </submittedName>
</protein>
<feature type="compositionally biased region" description="Basic and acidic residues" evidence="1">
    <location>
        <begin position="114"/>
        <end position="124"/>
    </location>
</feature>
<reference evidence="2 3" key="2">
    <citation type="journal article" date="2019" name="G3 (Bethesda)">
        <title>Hybrid Assembly of the Genome of the Entomopathogenic Nematode Steinernema carpocapsae Identifies the X-Chromosome.</title>
        <authorList>
            <person name="Serra L."/>
            <person name="Macchietto M."/>
            <person name="Macias-Munoz A."/>
            <person name="McGill C.J."/>
            <person name="Rodriguez I.M."/>
            <person name="Rodriguez B."/>
            <person name="Murad R."/>
            <person name="Mortazavi A."/>
        </authorList>
    </citation>
    <scope>NUCLEOTIDE SEQUENCE [LARGE SCALE GENOMIC DNA]</scope>
    <source>
        <strain evidence="2 3">ALL</strain>
    </source>
</reference>
<feature type="region of interest" description="Disordered" evidence="1">
    <location>
        <begin position="114"/>
        <end position="158"/>
    </location>
</feature>
<dbReference type="Proteomes" id="UP000298663">
    <property type="component" value="Unassembled WGS sequence"/>
</dbReference>
<gene>
    <name evidence="2" type="ORF">L596_009234</name>
</gene>
<evidence type="ECO:0000256" key="1">
    <source>
        <dbReference type="SAM" id="MobiDB-lite"/>
    </source>
</evidence>
<evidence type="ECO:0000313" key="3">
    <source>
        <dbReference type="Proteomes" id="UP000298663"/>
    </source>
</evidence>
<sequence length="200" mass="22747">MDAARFPPSPAPSCANAVGGSGENAKISLPTGFIRTFVQPKIFSSPLIVLIVVMMIMRDLGVGHLLFCLNSKQLLLKLISRTRIMQSVDNVHSALSTSELRLLLLSETRRTELIRRERGNKNGEEDGLSTAPTKSRTRAKMQTKVRRREENEKRDTNRAIDATYERRLSRRRRVHKVECIHRTVLRGELGQLFLLQKPNF</sequence>
<keyword evidence="3" id="KW-1185">Reference proteome</keyword>